<dbReference type="InterPro" id="IPR011009">
    <property type="entry name" value="Kinase-like_dom_sf"/>
</dbReference>
<protein>
    <submittedName>
        <fullName evidence="8">Eukaryotic elongation factor 2 kinase</fullName>
    </submittedName>
</protein>
<dbReference type="Gene3D" id="3.30.200.20">
    <property type="entry name" value="Phosphorylase Kinase, domain 1"/>
    <property type="match status" value="1"/>
</dbReference>
<keyword evidence="9" id="KW-1185">Reference proteome</keyword>
<dbReference type="SMART" id="SM00811">
    <property type="entry name" value="Alpha_kinase"/>
    <property type="match status" value="1"/>
</dbReference>
<dbReference type="SUPFAM" id="SSF53300">
    <property type="entry name" value="vWA-like"/>
    <property type="match status" value="1"/>
</dbReference>
<comment type="caution">
    <text evidence="8">The sequence shown here is derived from an EMBL/GenBank/DDBJ whole genome shotgun (WGS) entry which is preliminary data.</text>
</comment>
<name>A0A9N8EFU3_9STRA</name>
<dbReference type="EMBL" id="CAICTM010001092">
    <property type="protein sequence ID" value="CAB9520337.1"/>
    <property type="molecule type" value="Genomic_DNA"/>
</dbReference>
<reference evidence="8" key="1">
    <citation type="submission" date="2020-06" db="EMBL/GenBank/DDBJ databases">
        <authorList>
            <consortium name="Plant Systems Biology data submission"/>
        </authorList>
    </citation>
    <scope>NUCLEOTIDE SEQUENCE</scope>
    <source>
        <strain evidence="8">D6</strain>
    </source>
</reference>
<evidence type="ECO:0000256" key="2">
    <source>
        <dbReference type="ARBA" id="ARBA00022679"/>
    </source>
</evidence>
<dbReference type="InterPro" id="IPR004166">
    <property type="entry name" value="a-kinase_dom"/>
</dbReference>
<dbReference type="Pfam" id="PF02816">
    <property type="entry name" value="Alpha_kinase"/>
    <property type="match status" value="1"/>
</dbReference>
<evidence type="ECO:0000256" key="5">
    <source>
        <dbReference type="ARBA" id="ARBA00022840"/>
    </source>
</evidence>
<keyword evidence="8" id="KW-0648">Protein biosynthesis</keyword>
<dbReference type="Gene3D" id="3.20.200.10">
    <property type="entry name" value="MHCK/EF2 kinase"/>
    <property type="match status" value="1"/>
</dbReference>
<evidence type="ECO:0000259" key="7">
    <source>
        <dbReference type="PROSITE" id="PS51158"/>
    </source>
</evidence>
<dbReference type="Gene3D" id="3.40.50.410">
    <property type="entry name" value="von Willebrand factor, type A domain"/>
    <property type="match status" value="1"/>
</dbReference>
<evidence type="ECO:0000256" key="3">
    <source>
        <dbReference type="ARBA" id="ARBA00022741"/>
    </source>
</evidence>
<organism evidence="8 9">
    <name type="scientific">Seminavis robusta</name>
    <dbReference type="NCBI Taxonomy" id="568900"/>
    <lineage>
        <taxon>Eukaryota</taxon>
        <taxon>Sar</taxon>
        <taxon>Stramenopiles</taxon>
        <taxon>Ochrophyta</taxon>
        <taxon>Bacillariophyta</taxon>
        <taxon>Bacillariophyceae</taxon>
        <taxon>Bacillariophycidae</taxon>
        <taxon>Naviculales</taxon>
        <taxon>Naviculaceae</taxon>
        <taxon>Seminavis</taxon>
    </lineage>
</organism>
<dbReference type="PANTHER" id="PTHR45992:SF11">
    <property type="entry name" value="ALPHA-TYPE PROTEIN KINASE DOMAIN-CONTAINING PROTEIN"/>
    <property type="match status" value="1"/>
</dbReference>
<keyword evidence="8" id="KW-0251">Elongation factor</keyword>
<sequence length="706" mass="79904">MADDEVQVLNVVVDLTNTPPGRSPKTMSGVKRKPSHMQRKTVRFATVLETVHQLPSFVEGQDPADNEDEEKTGEKITRLTSEFIVLSSKHGRERRELREIDVHDLKAAVKYGVKTPGYPCRRTGRASWKYTYGNIVYVTDATSTREITSYKQPISISRAPISDEMLQQHKQDLMTLRHDPHVCATHSVIIVDQSGSMKKSDVKGFRNRSQAAYGVLALEYIAEQLYQRGNDKILDAVSVIEMNDNGTLIFDRQPMDWILFNNLLDRQTNAIPESHGNYYYSLNVAADLINRETQSAAQDLDPEDLPSYACIFLSDGKPSDYDPLFIGLQQQVLQGLADNLKDNFSFHAIGLGHSDSDFRALQRLALAVEERGSTGTYRFAALSGAQLTGAFTTVATSVTATRTEKTAGGLTKAPREKKTVELRSKSVPTSERKFTRYLDGISRWGYDHQKYRNKDSWPWKQMKFRHANSVGFDIEKSPFGQGAERLAYMFYEVNGQRKRVGKAMVAKETISLEDEERRVKFHETFCRVQQKSNEFAQSFNREVKKTPVLLPVDSSQRTPDIRFLDCCVYEYIDDDGTACGLLVEGFLKGKFTKFNSNNGYVKKRTPNERKLELACGEVFLSDFVQSFSHWVYVQTDHKLIVCDLQGVLNEEGRHPRFELTDPCINCKEKGSRKLYGGTNLGLKGLRAFRKHHVCTAVCKGLGLPPF</sequence>
<dbReference type="AlphaFoldDB" id="A0A9N8EFU3"/>
<dbReference type="PANTHER" id="PTHR45992">
    <property type="entry name" value="EUKARYOTIC ELONGATION FACTOR 2 KINASE-RELATED"/>
    <property type="match status" value="1"/>
</dbReference>
<feature type="domain" description="Alpha-type protein kinase" evidence="7">
    <location>
        <begin position="451"/>
        <end position="706"/>
    </location>
</feature>
<dbReference type="PROSITE" id="PS51158">
    <property type="entry name" value="ALPHA_KINASE"/>
    <property type="match status" value="1"/>
</dbReference>
<keyword evidence="1" id="KW-0723">Serine/threonine-protein kinase</keyword>
<evidence type="ECO:0000313" key="9">
    <source>
        <dbReference type="Proteomes" id="UP001153069"/>
    </source>
</evidence>
<dbReference type="InterPro" id="IPR036465">
    <property type="entry name" value="vWFA_dom_sf"/>
</dbReference>
<keyword evidence="3" id="KW-0547">Nucleotide-binding</keyword>
<dbReference type="GO" id="GO:0003746">
    <property type="term" value="F:translation elongation factor activity"/>
    <property type="evidence" value="ECO:0007669"/>
    <property type="project" value="UniProtKB-KW"/>
</dbReference>
<proteinExistence type="predicted"/>
<gene>
    <name evidence="8" type="ORF">SEMRO_1094_G240550.1</name>
</gene>
<evidence type="ECO:0000256" key="1">
    <source>
        <dbReference type="ARBA" id="ARBA00022527"/>
    </source>
</evidence>
<dbReference type="SUPFAM" id="SSF56112">
    <property type="entry name" value="Protein kinase-like (PK-like)"/>
    <property type="match status" value="1"/>
</dbReference>
<dbReference type="CDD" id="cd00198">
    <property type="entry name" value="vWFA"/>
    <property type="match status" value="1"/>
</dbReference>
<keyword evidence="5" id="KW-0067">ATP-binding</keyword>
<accession>A0A9N8EFU3</accession>
<evidence type="ECO:0000256" key="6">
    <source>
        <dbReference type="SAM" id="MobiDB-lite"/>
    </source>
</evidence>
<evidence type="ECO:0000256" key="4">
    <source>
        <dbReference type="ARBA" id="ARBA00022777"/>
    </source>
</evidence>
<dbReference type="OrthoDB" id="44861at2759"/>
<feature type="region of interest" description="Disordered" evidence="6">
    <location>
        <begin position="16"/>
        <end position="38"/>
    </location>
</feature>
<evidence type="ECO:0000313" key="8">
    <source>
        <dbReference type="EMBL" id="CAB9520337.1"/>
    </source>
</evidence>
<dbReference type="InterPro" id="IPR051852">
    <property type="entry name" value="Alpha-type_PK"/>
</dbReference>
<keyword evidence="2" id="KW-0808">Transferase</keyword>
<dbReference type="GO" id="GO:0004674">
    <property type="term" value="F:protein serine/threonine kinase activity"/>
    <property type="evidence" value="ECO:0007669"/>
    <property type="project" value="UniProtKB-KW"/>
</dbReference>
<keyword evidence="4 8" id="KW-0418">Kinase</keyword>
<dbReference type="GO" id="GO:0005524">
    <property type="term" value="F:ATP binding"/>
    <property type="evidence" value="ECO:0007669"/>
    <property type="project" value="UniProtKB-KW"/>
</dbReference>
<dbReference type="Proteomes" id="UP001153069">
    <property type="component" value="Unassembled WGS sequence"/>
</dbReference>